<evidence type="ECO:0000259" key="3">
    <source>
        <dbReference type="Pfam" id="PF05368"/>
    </source>
</evidence>
<dbReference type="InterPro" id="IPR051164">
    <property type="entry name" value="NmrA-like_oxidored"/>
</dbReference>
<dbReference type="InterPro" id="IPR036291">
    <property type="entry name" value="NAD(P)-bd_dom_sf"/>
</dbReference>
<dbReference type="Gene3D" id="3.40.50.720">
    <property type="entry name" value="NAD(P)-binding Rossmann-like Domain"/>
    <property type="match status" value="1"/>
</dbReference>
<name>A0A6A5S5B2_9PLEO</name>
<comment type="similarity">
    <text evidence="1">Belongs to the NmrA-type oxidoreductase family.</text>
</comment>
<keyword evidence="2" id="KW-0521">NADP</keyword>
<evidence type="ECO:0000256" key="2">
    <source>
        <dbReference type="ARBA" id="ARBA00022857"/>
    </source>
</evidence>
<dbReference type="PANTHER" id="PTHR42748">
    <property type="entry name" value="NITROGEN METABOLITE REPRESSION PROTEIN NMRA FAMILY MEMBER"/>
    <property type="match status" value="1"/>
</dbReference>
<gene>
    <name evidence="4" type="ORF">EJ02DRAFT_439332</name>
</gene>
<reference evidence="4" key="1">
    <citation type="journal article" date="2020" name="Stud. Mycol.">
        <title>101 Dothideomycetes genomes: a test case for predicting lifestyles and emergence of pathogens.</title>
        <authorList>
            <person name="Haridas S."/>
            <person name="Albert R."/>
            <person name="Binder M."/>
            <person name="Bloem J."/>
            <person name="Labutti K."/>
            <person name="Salamov A."/>
            <person name="Andreopoulos B."/>
            <person name="Baker S."/>
            <person name="Barry K."/>
            <person name="Bills G."/>
            <person name="Bluhm B."/>
            <person name="Cannon C."/>
            <person name="Castanera R."/>
            <person name="Culley D."/>
            <person name="Daum C."/>
            <person name="Ezra D."/>
            <person name="Gonzalez J."/>
            <person name="Henrissat B."/>
            <person name="Kuo A."/>
            <person name="Liang C."/>
            <person name="Lipzen A."/>
            <person name="Lutzoni F."/>
            <person name="Magnuson J."/>
            <person name="Mondo S."/>
            <person name="Nolan M."/>
            <person name="Ohm R."/>
            <person name="Pangilinan J."/>
            <person name="Park H.-J."/>
            <person name="Ramirez L."/>
            <person name="Alfaro M."/>
            <person name="Sun H."/>
            <person name="Tritt A."/>
            <person name="Yoshinaga Y."/>
            <person name="Zwiers L.-H."/>
            <person name="Turgeon B."/>
            <person name="Goodwin S."/>
            <person name="Spatafora J."/>
            <person name="Crous P."/>
            <person name="Grigoriev I."/>
        </authorList>
    </citation>
    <scope>NUCLEOTIDE SEQUENCE</scope>
    <source>
        <strain evidence="4">CBS 161.51</strain>
    </source>
</reference>
<dbReference type="Proteomes" id="UP000800038">
    <property type="component" value="Unassembled WGS sequence"/>
</dbReference>
<dbReference type="CDD" id="cd05251">
    <property type="entry name" value="NmrA_like_SDR_a"/>
    <property type="match status" value="1"/>
</dbReference>
<dbReference type="Gene3D" id="3.90.25.10">
    <property type="entry name" value="UDP-galactose 4-epimerase, domain 1"/>
    <property type="match status" value="1"/>
</dbReference>
<dbReference type="Pfam" id="PF05368">
    <property type="entry name" value="NmrA"/>
    <property type="match status" value="1"/>
</dbReference>
<proteinExistence type="inferred from homology"/>
<organism evidence="4 5">
    <name type="scientific">Clathrospora elynae</name>
    <dbReference type="NCBI Taxonomy" id="706981"/>
    <lineage>
        <taxon>Eukaryota</taxon>
        <taxon>Fungi</taxon>
        <taxon>Dikarya</taxon>
        <taxon>Ascomycota</taxon>
        <taxon>Pezizomycotina</taxon>
        <taxon>Dothideomycetes</taxon>
        <taxon>Pleosporomycetidae</taxon>
        <taxon>Pleosporales</taxon>
        <taxon>Diademaceae</taxon>
        <taxon>Clathrospora</taxon>
    </lineage>
</organism>
<dbReference type="InterPro" id="IPR008030">
    <property type="entry name" value="NmrA-like"/>
</dbReference>
<keyword evidence="5" id="KW-1185">Reference proteome</keyword>
<feature type="domain" description="NmrA-like" evidence="3">
    <location>
        <begin position="3"/>
        <end position="275"/>
    </location>
</feature>
<dbReference type="OrthoDB" id="300709at2759"/>
<protein>
    <submittedName>
        <fullName evidence="4">NAD(P)-binding protein</fullName>
    </submittedName>
</protein>
<dbReference type="SUPFAM" id="SSF51735">
    <property type="entry name" value="NAD(P)-binding Rossmann-fold domains"/>
    <property type="match status" value="1"/>
</dbReference>
<dbReference type="PANTHER" id="PTHR42748:SF28">
    <property type="entry name" value="NMRA-LIKE DOMAIN-CONTAINING PROTEIN"/>
    <property type="match status" value="1"/>
</dbReference>
<sequence length="326" mass="35827">MAKKLFVVTGATGNQGSSIARGLLKTGDWHIRAVTRNANGEKAQELAAEGMEVVQASYEDEESVRKAFTGAQAIFAVTNWWEPFFKGSSQTEAGDTELRQGITLARLAAEVKTLEHYIWSTLPAAAEITHGKFPVPHFDYKAKVDDHIRKNMPDLAAKTTFLMFAFYPSNFAFFPMLKPLPVVTAPGTYVWMVPADPSTLYPMSGDMKKDPGVWARQILANPKLTHGKYAAVCTEVITFEEALSQWAVVSGKKGVYVQVKPEVICNMFGLAGAEAVTGVLFGEAVSDWFGHVKEQGLFITKEELGISMDEVSDFKKSLESIKQFLG</sequence>
<dbReference type="GO" id="GO:0005634">
    <property type="term" value="C:nucleus"/>
    <property type="evidence" value="ECO:0007669"/>
    <property type="project" value="TreeGrafter"/>
</dbReference>
<evidence type="ECO:0000256" key="1">
    <source>
        <dbReference type="ARBA" id="ARBA00006328"/>
    </source>
</evidence>
<evidence type="ECO:0000313" key="4">
    <source>
        <dbReference type="EMBL" id="KAF1935312.1"/>
    </source>
</evidence>
<dbReference type="SMR" id="A0A6A5S5B2"/>
<evidence type="ECO:0000313" key="5">
    <source>
        <dbReference type="Proteomes" id="UP000800038"/>
    </source>
</evidence>
<dbReference type="EMBL" id="ML976286">
    <property type="protein sequence ID" value="KAF1935312.1"/>
    <property type="molecule type" value="Genomic_DNA"/>
</dbReference>
<accession>A0A6A5S5B2</accession>
<dbReference type="AlphaFoldDB" id="A0A6A5S5B2"/>